<dbReference type="AlphaFoldDB" id="A0A1J5RQF3"/>
<reference evidence="1" key="1">
    <citation type="submission" date="2016-10" db="EMBL/GenBank/DDBJ databases">
        <title>Sequence of Gallionella enrichment culture.</title>
        <authorList>
            <person name="Poehlein A."/>
            <person name="Muehling M."/>
            <person name="Daniel R."/>
        </authorList>
    </citation>
    <scope>NUCLEOTIDE SEQUENCE</scope>
</reference>
<dbReference type="NCBIfam" id="TIGR01319">
    <property type="entry name" value="glmL_fam"/>
    <property type="match status" value="1"/>
</dbReference>
<dbReference type="Pfam" id="PF13941">
    <property type="entry name" value="MutL"/>
    <property type="match status" value="1"/>
</dbReference>
<dbReference type="EMBL" id="MLJW01000252">
    <property type="protein sequence ID" value="OIQ91699.1"/>
    <property type="molecule type" value="Genomic_DNA"/>
</dbReference>
<dbReference type="NCBIfam" id="NF040745">
    <property type="entry name" value="accessory_GlmL"/>
    <property type="match status" value="1"/>
</dbReference>
<name>A0A1J5RQF3_9ZZZZ</name>
<protein>
    <recommendedName>
        <fullName evidence="2">MutL protein</fullName>
    </recommendedName>
</protein>
<accession>A0A1J5RQF3</accession>
<sequence length="464" mass="47391">MSLALLIDFGSTYTKLRAVDLDSCAIVASAQGPSTVTTDVNQGLDAALHLLARKLGGTPRFTHRLASSSAAGGLRMVTVGLVQELTAEAARQAALGAGAKLVASFAYRLTAGDVQRIEALTPDILLLCGGTDGGNSEVILHNARALAASPLACAVVVAGNREATDAAVAALVAAGKVCVATANVMPALNTLATEPARAAIRDIFMKRIVGAKGIDRASARFDAVLMPTPAAVLEGAQLVADGVPGRSGLGPLMVVDPGGATTDVHSIGAGEPVEAGVLKYGLPEPYAKRTVEGDLGMRHNAASIVEAVGLAFIAAEAELTAELAQAELARVVANVDALPANDRERRFDEALVRAATAVAVARHAGTVETVYTAQGPVQVQRGKDLTQVALVIGTGGAIVHARDAAAILRVALADPREPQSLRPKAARLAVDDAYLLYAAGLLAQVAPVPAFDLATRHLRIITGG</sequence>
<dbReference type="PIRSF" id="PIRSF004729">
    <property type="entry name" value="MutL"/>
    <property type="match status" value="1"/>
</dbReference>
<organism evidence="1">
    <name type="scientific">mine drainage metagenome</name>
    <dbReference type="NCBI Taxonomy" id="410659"/>
    <lineage>
        <taxon>unclassified sequences</taxon>
        <taxon>metagenomes</taxon>
        <taxon>ecological metagenomes</taxon>
    </lineage>
</organism>
<evidence type="ECO:0000313" key="1">
    <source>
        <dbReference type="EMBL" id="OIQ91699.1"/>
    </source>
</evidence>
<gene>
    <name evidence="1" type="ORF">GALL_263950</name>
</gene>
<proteinExistence type="predicted"/>
<dbReference type="InterPro" id="IPR006230">
    <property type="entry name" value="MutL"/>
</dbReference>
<comment type="caution">
    <text evidence="1">The sequence shown here is derived from an EMBL/GenBank/DDBJ whole genome shotgun (WGS) entry which is preliminary data.</text>
</comment>
<evidence type="ECO:0008006" key="2">
    <source>
        <dbReference type="Google" id="ProtNLM"/>
    </source>
</evidence>